<proteinExistence type="inferred from homology"/>
<comment type="similarity">
    <text evidence="2 6">Belongs to the dTDP-4-dehydrorhamnose reductase family.</text>
</comment>
<comment type="pathway">
    <text evidence="1 6">Carbohydrate biosynthesis; dTDP-L-rhamnose biosynthesis.</text>
</comment>
<comment type="function">
    <text evidence="6">Catalyzes the reduction of dTDP-6-deoxy-L-lyxo-4-hexulose to yield dTDP-L-rhamnose.</text>
</comment>
<dbReference type="RefSeq" id="WP_348757817.1">
    <property type="nucleotide sequence ID" value="NZ_OZ026884.1"/>
</dbReference>
<organism evidence="8 9">
    <name type="scientific">Candidatus Methylocalor cossyra</name>
    <dbReference type="NCBI Taxonomy" id="3108543"/>
    <lineage>
        <taxon>Bacteria</taxon>
        <taxon>Pseudomonadati</taxon>
        <taxon>Pseudomonadota</taxon>
        <taxon>Gammaproteobacteria</taxon>
        <taxon>Methylococcales</taxon>
        <taxon>Methylococcaceae</taxon>
        <taxon>Candidatus Methylocalor</taxon>
    </lineage>
</organism>
<evidence type="ECO:0000256" key="3">
    <source>
        <dbReference type="ARBA" id="ARBA00012929"/>
    </source>
</evidence>
<dbReference type="EC" id="1.1.1.133" evidence="3 6"/>
<dbReference type="SUPFAM" id="SSF51735">
    <property type="entry name" value="NAD(P)-binding Rossmann-fold domains"/>
    <property type="match status" value="1"/>
</dbReference>
<dbReference type="PANTHER" id="PTHR10491">
    <property type="entry name" value="DTDP-4-DEHYDRORHAMNOSE REDUCTASE"/>
    <property type="match status" value="1"/>
</dbReference>
<evidence type="ECO:0000256" key="4">
    <source>
        <dbReference type="ARBA" id="ARBA00017099"/>
    </source>
</evidence>
<name>A0ABM9NKW8_9GAMM</name>
<feature type="domain" description="RmlD-like substrate binding" evidence="7">
    <location>
        <begin position="1"/>
        <end position="298"/>
    </location>
</feature>
<dbReference type="Gene3D" id="3.40.50.720">
    <property type="entry name" value="NAD(P)-binding Rossmann-like Domain"/>
    <property type="match status" value="1"/>
</dbReference>
<dbReference type="CDD" id="cd05254">
    <property type="entry name" value="dTDP_HR_like_SDR_e"/>
    <property type="match status" value="1"/>
</dbReference>
<evidence type="ECO:0000256" key="6">
    <source>
        <dbReference type="RuleBase" id="RU364082"/>
    </source>
</evidence>
<evidence type="ECO:0000256" key="5">
    <source>
        <dbReference type="ARBA" id="ARBA00048200"/>
    </source>
</evidence>
<keyword evidence="6" id="KW-0521">NADP</keyword>
<sequence>MKILLIGTEGQVAYELRRSLACLGEVLAYDRRTQPALDLADFAGLRRTILGLRPTFVVNAAAYTAVDRAEQETQQAHCLNGEAPGVLAEAAAAVGAVLIHYSTDYVFAGEASAPYREEDPVGPTSAYGRSKLAGEEAIRQVGGAHFILRTAWVYGRRGHNFLRTMLRLLKEREVLRVVDDQRGAPTWSRLVAEATALLIARCTREGRFEADGKTGTYHLTCAGETTWYDFAVRIRTLAQAQGLLPADCARLEPIPTSAYPTPARRPAYSVLSNAKLGRNFDLRLPDWQQALELCMGEFSA</sequence>
<reference evidence="8 9" key="1">
    <citation type="submission" date="2024-04" db="EMBL/GenBank/DDBJ databases">
        <authorList>
            <person name="Cremers G."/>
        </authorList>
    </citation>
    <scope>NUCLEOTIDE SEQUENCE [LARGE SCALE GENOMIC DNA]</scope>
    <source>
        <strain evidence="8">MeCH1-AG</strain>
    </source>
</reference>
<evidence type="ECO:0000259" key="7">
    <source>
        <dbReference type="Pfam" id="PF04321"/>
    </source>
</evidence>
<dbReference type="Pfam" id="PF04321">
    <property type="entry name" value="RmlD_sub_bind"/>
    <property type="match status" value="1"/>
</dbReference>
<comment type="cofactor">
    <cofactor evidence="6">
        <name>Mg(2+)</name>
        <dbReference type="ChEBI" id="CHEBI:18420"/>
    </cofactor>
    <text evidence="6">Binds 1 Mg(2+) ion per monomer.</text>
</comment>
<dbReference type="EMBL" id="OZ026884">
    <property type="protein sequence ID" value="CAL1241288.1"/>
    <property type="molecule type" value="Genomic_DNA"/>
</dbReference>
<keyword evidence="9" id="KW-1185">Reference proteome</keyword>
<dbReference type="PANTHER" id="PTHR10491:SF4">
    <property type="entry name" value="METHIONINE ADENOSYLTRANSFERASE 2 SUBUNIT BETA"/>
    <property type="match status" value="1"/>
</dbReference>
<dbReference type="NCBIfam" id="TIGR01214">
    <property type="entry name" value="rmlD"/>
    <property type="match status" value="1"/>
</dbReference>
<dbReference type="InterPro" id="IPR036291">
    <property type="entry name" value="NAD(P)-bd_dom_sf"/>
</dbReference>
<gene>
    <name evidence="8" type="primary">rfbD</name>
    <name evidence="8" type="ORF">MECH1_V1_2512</name>
</gene>
<dbReference type="Gene3D" id="3.90.25.10">
    <property type="entry name" value="UDP-galactose 4-epimerase, domain 1"/>
    <property type="match status" value="1"/>
</dbReference>
<evidence type="ECO:0000256" key="2">
    <source>
        <dbReference type="ARBA" id="ARBA00010944"/>
    </source>
</evidence>
<dbReference type="Proteomes" id="UP001497493">
    <property type="component" value="Chromosome"/>
</dbReference>
<evidence type="ECO:0000313" key="9">
    <source>
        <dbReference type="Proteomes" id="UP001497493"/>
    </source>
</evidence>
<protein>
    <recommendedName>
        <fullName evidence="4 6">dTDP-4-dehydrorhamnose reductase</fullName>
        <ecNumber evidence="3 6">1.1.1.133</ecNumber>
    </recommendedName>
</protein>
<dbReference type="InterPro" id="IPR005913">
    <property type="entry name" value="dTDP_dehydrorham_reduct"/>
</dbReference>
<dbReference type="GO" id="GO:0008831">
    <property type="term" value="F:dTDP-4-dehydrorhamnose reductase activity"/>
    <property type="evidence" value="ECO:0007669"/>
    <property type="project" value="UniProtKB-EC"/>
</dbReference>
<accession>A0ABM9NKW8</accession>
<evidence type="ECO:0000313" key="8">
    <source>
        <dbReference type="EMBL" id="CAL1241288.1"/>
    </source>
</evidence>
<keyword evidence="6 8" id="KW-0560">Oxidoreductase</keyword>
<dbReference type="InterPro" id="IPR029903">
    <property type="entry name" value="RmlD-like-bd"/>
</dbReference>
<comment type="catalytic activity">
    <reaction evidence="5 6">
        <text>dTDP-beta-L-rhamnose + NADP(+) = dTDP-4-dehydro-beta-L-rhamnose + NADPH + H(+)</text>
        <dbReference type="Rhea" id="RHEA:21796"/>
        <dbReference type="ChEBI" id="CHEBI:15378"/>
        <dbReference type="ChEBI" id="CHEBI:57510"/>
        <dbReference type="ChEBI" id="CHEBI:57783"/>
        <dbReference type="ChEBI" id="CHEBI:58349"/>
        <dbReference type="ChEBI" id="CHEBI:62830"/>
        <dbReference type="EC" id="1.1.1.133"/>
    </reaction>
</comment>
<evidence type="ECO:0000256" key="1">
    <source>
        <dbReference type="ARBA" id="ARBA00004781"/>
    </source>
</evidence>